<dbReference type="Proteomes" id="UP000199469">
    <property type="component" value="Unassembled WGS sequence"/>
</dbReference>
<evidence type="ECO:0000313" key="3">
    <source>
        <dbReference type="Proteomes" id="UP000199469"/>
    </source>
</evidence>
<dbReference type="OrthoDB" id="1264386at2"/>
<dbReference type="RefSeq" id="WP_089790104.1">
    <property type="nucleotide sequence ID" value="NZ_FOIU01000001.1"/>
</dbReference>
<dbReference type="PROSITE" id="PS51257">
    <property type="entry name" value="PROKAR_LIPOPROTEIN"/>
    <property type="match status" value="1"/>
</dbReference>
<evidence type="ECO:0008006" key="4">
    <source>
        <dbReference type="Google" id="ProtNLM"/>
    </source>
</evidence>
<evidence type="ECO:0000256" key="1">
    <source>
        <dbReference type="SAM" id="MobiDB-lite"/>
    </source>
</evidence>
<gene>
    <name evidence="2" type="ORF">SAMN05421841_0125</name>
</gene>
<accession>A0A1I0MQJ5</accession>
<reference evidence="3" key="1">
    <citation type="submission" date="2016-10" db="EMBL/GenBank/DDBJ databases">
        <authorList>
            <person name="Varghese N."/>
            <person name="Submissions S."/>
        </authorList>
    </citation>
    <scope>NUCLEOTIDE SEQUENCE [LARGE SCALE GENOMIC DNA]</scope>
    <source>
        <strain evidence="3">DSM 17724</strain>
    </source>
</reference>
<protein>
    <recommendedName>
        <fullName evidence="4">Cytochrome C551</fullName>
    </recommendedName>
</protein>
<feature type="compositionally biased region" description="Polar residues" evidence="1">
    <location>
        <begin position="76"/>
        <end position="86"/>
    </location>
</feature>
<feature type="compositionally biased region" description="Low complexity" evidence="1">
    <location>
        <begin position="52"/>
        <end position="75"/>
    </location>
</feature>
<proteinExistence type="predicted"/>
<feature type="region of interest" description="Disordered" evidence="1">
    <location>
        <begin position="29"/>
        <end position="86"/>
    </location>
</feature>
<dbReference type="EMBL" id="FOIU01000001">
    <property type="protein sequence ID" value="SEV90548.1"/>
    <property type="molecule type" value="Genomic_DNA"/>
</dbReference>
<organism evidence="2 3">
    <name type="scientific">Chryseobacterium wanjuense</name>
    <dbReference type="NCBI Taxonomy" id="356305"/>
    <lineage>
        <taxon>Bacteria</taxon>
        <taxon>Pseudomonadati</taxon>
        <taxon>Bacteroidota</taxon>
        <taxon>Flavobacteriia</taxon>
        <taxon>Flavobacteriales</taxon>
        <taxon>Weeksellaceae</taxon>
        <taxon>Chryseobacterium group</taxon>
        <taxon>Chryseobacterium</taxon>
    </lineage>
</organism>
<dbReference type="AlphaFoldDB" id="A0A1I0MQJ5"/>
<name>A0A1I0MQJ5_9FLAO</name>
<evidence type="ECO:0000313" key="2">
    <source>
        <dbReference type="EMBL" id="SEV90548.1"/>
    </source>
</evidence>
<feature type="compositionally biased region" description="Polar residues" evidence="1">
    <location>
        <begin position="29"/>
        <end position="51"/>
    </location>
</feature>
<sequence>MKKLVLLIIGLGFFAVSCKKQETQVDNNTVNDSMTTANSVSPMDTTASVRDSSMNQNNQNPNQTTGTSTNRTTVTPSGAVSTDSAR</sequence>
<keyword evidence="3" id="KW-1185">Reference proteome</keyword>